<feature type="transmembrane region" description="Helical" evidence="7">
    <location>
        <begin position="115"/>
        <end position="134"/>
    </location>
</feature>
<evidence type="ECO:0000313" key="8">
    <source>
        <dbReference type="EMBL" id="APZ94872.1"/>
    </source>
</evidence>
<keyword evidence="6 7" id="KW-0472">Membrane</keyword>
<evidence type="ECO:0000313" key="9">
    <source>
        <dbReference type="Proteomes" id="UP000187735"/>
    </source>
</evidence>
<keyword evidence="4 7" id="KW-0812">Transmembrane</keyword>
<feature type="transmembrane region" description="Helical" evidence="7">
    <location>
        <begin position="58"/>
        <end position="77"/>
    </location>
</feature>
<evidence type="ECO:0000256" key="5">
    <source>
        <dbReference type="ARBA" id="ARBA00022989"/>
    </source>
</evidence>
<feature type="transmembrane region" description="Helical" evidence="7">
    <location>
        <begin position="338"/>
        <end position="357"/>
    </location>
</feature>
<evidence type="ECO:0000256" key="3">
    <source>
        <dbReference type="ARBA" id="ARBA00022475"/>
    </source>
</evidence>
<evidence type="ECO:0000256" key="6">
    <source>
        <dbReference type="ARBA" id="ARBA00023136"/>
    </source>
</evidence>
<dbReference type="EMBL" id="CP017641">
    <property type="protein sequence ID" value="APZ94872.1"/>
    <property type="molecule type" value="Genomic_DNA"/>
</dbReference>
<protein>
    <submittedName>
        <fullName evidence="8">Putative permease</fullName>
    </submittedName>
</protein>
<dbReference type="PANTHER" id="PTHR34184:SF4">
    <property type="entry name" value="UPF0718 PROTEIN YCGR"/>
    <property type="match status" value="1"/>
</dbReference>
<dbReference type="InterPro" id="IPR005524">
    <property type="entry name" value="DUF318"/>
</dbReference>
<feature type="transmembrane region" description="Helical" evidence="7">
    <location>
        <begin position="239"/>
        <end position="261"/>
    </location>
</feature>
<keyword evidence="5 7" id="KW-1133">Transmembrane helix</keyword>
<dbReference type="GO" id="GO:0005886">
    <property type="term" value="C:plasma membrane"/>
    <property type="evidence" value="ECO:0007669"/>
    <property type="project" value="UniProtKB-SubCell"/>
</dbReference>
<evidence type="ECO:0000256" key="1">
    <source>
        <dbReference type="ARBA" id="ARBA00004651"/>
    </source>
</evidence>
<dbReference type="Proteomes" id="UP000187735">
    <property type="component" value="Chromosome"/>
</dbReference>
<dbReference type="AlphaFoldDB" id="A0A1P8WLD6"/>
<feature type="transmembrane region" description="Helical" evidence="7">
    <location>
        <begin position="387"/>
        <end position="408"/>
    </location>
</feature>
<dbReference type="OrthoDB" id="9777774at2"/>
<feature type="transmembrane region" description="Helical" evidence="7">
    <location>
        <begin position="89"/>
        <end position="108"/>
    </location>
</feature>
<evidence type="ECO:0000256" key="2">
    <source>
        <dbReference type="ARBA" id="ARBA00006386"/>
    </source>
</evidence>
<feature type="transmembrane region" description="Helical" evidence="7">
    <location>
        <begin position="173"/>
        <end position="191"/>
    </location>
</feature>
<keyword evidence="9" id="KW-1185">Reference proteome</keyword>
<sequence length="519" mass="56495">MTSTMIFGFAVRFAQSLAQAAPFILTGFFVAAVFRRFIGYEKTRRLFGGSELQSLFKAWIIGMLLPVCSLGVIPVIVELRRAGIRGGTILAFAMSAPLFNPLSLLYGLTLSEPIAILSFAGCSLVIVTLVGMLWDRLFPNSELSGVPDESVHYGIRRMAALGVSSAKEATGRSLGLVLVGLTGVGLLGAFIPHASLQHHFNHDQPLAPLKMAALGIPVYATPMLAMSQMGMMFQHANSIGAAFVLLALGAGMNTGLIAWMLQEYGIKRSAVWMSILLLVVVGLGYAVDKPLFPQDVDPANHTHAFDIYGQPFAGSASFAQLATQSAKKLKRDIVPYEWYSLELLALLIVAGVVVRIADRRGRLEAWIAQVPEPSVSGRKDIIVPPSVLGGLALLGLVIFSGVGCFAYYPPAGEVFEEIGIAKGEALSAGLTGNVTHAEYWIDVYQEWTRKLEVGVFLRNGQVTDYQRWKARLVREHLEMLKHSVEDGEHDEARAWVAKVARSHNRMRSAFLESERDPQG</sequence>
<dbReference type="STRING" id="1891926.Fuma_04522"/>
<dbReference type="InterPro" id="IPR052923">
    <property type="entry name" value="UPF0718"/>
</dbReference>
<dbReference type="RefSeq" id="WP_077026117.1">
    <property type="nucleotide sequence ID" value="NZ_CP017641.1"/>
</dbReference>
<dbReference type="PANTHER" id="PTHR34184">
    <property type="entry name" value="UPF0718 PROTEIN YCGR"/>
    <property type="match status" value="1"/>
</dbReference>
<feature type="transmembrane region" description="Helical" evidence="7">
    <location>
        <begin position="212"/>
        <end position="233"/>
    </location>
</feature>
<keyword evidence="3" id="KW-1003">Cell membrane</keyword>
<accession>A0A1P8WLD6</accession>
<name>A0A1P8WLD6_9PLAN</name>
<dbReference type="Pfam" id="PF03773">
    <property type="entry name" value="ArsP_1"/>
    <property type="match status" value="1"/>
</dbReference>
<feature type="transmembrane region" description="Helical" evidence="7">
    <location>
        <begin position="270"/>
        <end position="287"/>
    </location>
</feature>
<organism evidence="8 9">
    <name type="scientific">Fuerstiella marisgermanici</name>
    <dbReference type="NCBI Taxonomy" id="1891926"/>
    <lineage>
        <taxon>Bacteria</taxon>
        <taxon>Pseudomonadati</taxon>
        <taxon>Planctomycetota</taxon>
        <taxon>Planctomycetia</taxon>
        <taxon>Planctomycetales</taxon>
        <taxon>Planctomycetaceae</taxon>
        <taxon>Fuerstiella</taxon>
    </lineage>
</organism>
<comment type="subcellular location">
    <subcellularLocation>
        <location evidence="1">Cell membrane</location>
        <topology evidence="1">Multi-pass membrane protein</topology>
    </subcellularLocation>
</comment>
<feature type="transmembrane region" description="Helical" evidence="7">
    <location>
        <begin position="20"/>
        <end position="38"/>
    </location>
</feature>
<gene>
    <name evidence="8" type="ORF">Fuma_04522</name>
</gene>
<dbReference type="KEGG" id="fmr:Fuma_04522"/>
<evidence type="ECO:0000256" key="7">
    <source>
        <dbReference type="SAM" id="Phobius"/>
    </source>
</evidence>
<evidence type="ECO:0000256" key="4">
    <source>
        <dbReference type="ARBA" id="ARBA00022692"/>
    </source>
</evidence>
<proteinExistence type="inferred from homology"/>
<reference evidence="8 9" key="1">
    <citation type="journal article" date="2016" name="Front. Microbiol.">
        <title>Fuerstia marisgermanicae gen. nov., sp. nov., an Unusual Member of the Phylum Planctomycetes from the German Wadden Sea.</title>
        <authorList>
            <person name="Kohn T."/>
            <person name="Heuer A."/>
            <person name="Jogler M."/>
            <person name="Vollmers J."/>
            <person name="Boedeker C."/>
            <person name="Bunk B."/>
            <person name="Rast P."/>
            <person name="Borchert D."/>
            <person name="Glockner I."/>
            <person name="Freese H.M."/>
            <person name="Klenk H.P."/>
            <person name="Overmann J."/>
            <person name="Kaster A.K."/>
            <person name="Rohde M."/>
            <person name="Wiegand S."/>
            <person name="Jogler C."/>
        </authorList>
    </citation>
    <scope>NUCLEOTIDE SEQUENCE [LARGE SCALE GENOMIC DNA]</scope>
    <source>
        <strain evidence="8 9">NH11</strain>
    </source>
</reference>
<comment type="similarity">
    <text evidence="2">Belongs to the UPF0718 family.</text>
</comment>